<comment type="caution">
    <text evidence="3">The sequence shown here is derived from an EMBL/GenBank/DDBJ whole genome shotgun (WGS) entry which is preliminary data.</text>
</comment>
<keyword evidence="1" id="KW-1133">Transmembrane helix</keyword>
<feature type="transmembrane region" description="Helical" evidence="1">
    <location>
        <begin position="171"/>
        <end position="189"/>
    </location>
</feature>
<keyword evidence="1" id="KW-0472">Membrane</keyword>
<dbReference type="PANTHER" id="PTHR14969">
    <property type="entry name" value="SPHINGOSINE-1-PHOSPHATE PHOSPHOHYDROLASE"/>
    <property type="match status" value="1"/>
</dbReference>
<evidence type="ECO:0000313" key="4">
    <source>
        <dbReference type="Proteomes" id="UP001595773"/>
    </source>
</evidence>
<evidence type="ECO:0000259" key="2">
    <source>
        <dbReference type="SMART" id="SM00014"/>
    </source>
</evidence>
<dbReference type="Proteomes" id="UP001595773">
    <property type="component" value="Unassembled WGS sequence"/>
</dbReference>
<name>A0ABV8R0D5_9MICC</name>
<feature type="transmembrane region" description="Helical" evidence="1">
    <location>
        <begin position="97"/>
        <end position="119"/>
    </location>
</feature>
<dbReference type="Pfam" id="PF01569">
    <property type="entry name" value="PAP2"/>
    <property type="match status" value="1"/>
</dbReference>
<keyword evidence="1" id="KW-0812">Transmembrane</keyword>
<feature type="transmembrane region" description="Helical" evidence="1">
    <location>
        <begin position="195"/>
        <end position="213"/>
    </location>
</feature>
<evidence type="ECO:0000256" key="1">
    <source>
        <dbReference type="SAM" id="Phobius"/>
    </source>
</evidence>
<dbReference type="RefSeq" id="WP_230068188.1">
    <property type="nucleotide sequence ID" value="NZ_BAABLL010000007.1"/>
</dbReference>
<proteinExistence type="predicted"/>
<sequence length="245" mass="26540">MSALQTRLQVLPQPRLWGLWVLSLSLIVLALGFYAINSARFTTDEFTLDQDLSRHHDGIFNVVALSIGTIFSPAGGVLIIAAVSLFLLIVRKSPVNAVAFGAVAASGWLSSQFFKAVIARPRPDPALLFNPLAPETGSNSFPSGHVALAVGLAWAFWFLARKTRWARITAILGICIPLVIAWSRLYIGVHYPSDVVASLLAASAAVVLFAAVWNQYQRRVLPRVPLLGRFGPLAPTVSEDRSANQ</sequence>
<accession>A0ABV8R0D5</accession>
<dbReference type="SMART" id="SM00014">
    <property type="entry name" value="acidPPc"/>
    <property type="match status" value="1"/>
</dbReference>
<evidence type="ECO:0000313" key="3">
    <source>
        <dbReference type="EMBL" id="MFC4265571.1"/>
    </source>
</evidence>
<feature type="domain" description="Phosphatidic acid phosphatase type 2/haloperoxidase" evidence="2">
    <location>
        <begin position="95"/>
        <end position="210"/>
    </location>
</feature>
<dbReference type="PANTHER" id="PTHR14969:SF13">
    <property type="entry name" value="AT30094P"/>
    <property type="match status" value="1"/>
</dbReference>
<dbReference type="EMBL" id="JBHSCQ010000009">
    <property type="protein sequence ID" value="MFC4265571.1"/>
    <property type="molecule type" value="Genomic_DNA"/>
</dbReference>
<dbReference type="SUPFAM" id="SSF48317">
    <property type="entry name" value="Acid phosphatase/Vanadium-dependent haloperoxidase"/>
    <property type="match status" value="1"/>
</dbReference>
<keyword evidence="4" id="KW-1185">Reference proteome</keyword>
<dbReference type="Gene3D" id="1.20.144.10">
    <property type="entry name" value="Phosphatidic acid phosphatase type 2/haloperoxidase"/>
    <property type="match status" value="2"/>
</dbReference>
<feature type="transmembrane region" description="Helical" evidence="1">
    <location>
        <begin position="16"/>
        <end position="39"/>
    </location>
</feature>
<dbReference type="InterPro" id="IPR000326">
    <property type="entry name" value="PAP2/HPO"/>
</dbReference>
<organism evidence="3 4">
    <name type="scientific">Arthrobacter cryoconiti</name>
    <dbReference type="NCBI Taxonomy" id="748907"/>
    <lineage>
        <taxon>Bacteria</taxon>
        <taxon>Bacillati</taxon>
        <taxon>Actinomycetota</taxon>
        <taxon>Actinomycetes</taxon>
        <taxon>Micrococcales</taxon>
        <taxon>Micrococcaceae</taxon>
        <taxon>Arthrobacter</taxon>
    </lineage>
</organism>
<protein>
    <submittedName>
        <fullName evidence="3">Phosphatase PAP2 family protein</fullName>
    </submittedName>
</protein>
<reference evidence="4" key="1">
    <citation type="journal article" date="2019" name="Int. J. Syst. Evol. Microbiol.">
        <title>The Global Catalogue of Microorganisms (GCM) 10K type strain sequencing project: providing services to taxonomists for standard genome sequencing and annotation.</title>
        <authorList>
            <consortium name="The Broad Institute Genomics Platform"/>
            <consortium name="The Broad Institute Genome Sequencing Center for Infectious Disease"/>
            <person name="Wu L."/>
            <person name="Ma J."/>
        </authorList>
    </citation>
    <scope>NUCLEOTIDE SEQUENCE [LARGE SCALE GENOMIC DNA]</scope>
    <source>
        <strain evidence="4">CGMCC 1.10698</strain>
    </source>
</reference>
<gene>
    <name evidence="3" type="ORF">ACFOW9_08155</name>
</gene>
<feature type="transmembrane region" description="Helical" evidence="1">
    <location>
        <begin position="59"/>
        <end position="90"/>
    </location>
</feature>
<feature type="transmembrane region" description="Helical" evidence="1">
    <location>
        <begin position="139"/>
        <end position="159"/>
    </location>
</feature>
<dbReference type="InterPro" id="IPR036938">
    <property type="entry name" value="PAP2/HPO_sf"/>
</dbReference>